<dbReference type="AlphaFoldDB" id="A0A413VH51"/>
<dbReference type="PROSITE" id="PS51257">
    <property type="entry name" value="PROKAR_LIPOPROTEIN"/>
    <property type="match status" value="1"/>
</dbReference>
<proteinExistence type="predicted"/>
<reference evidence="1 2" key="1">
    <citation type="submission" date="2018-08" db="EMBL/GenBank/DDBJ databases">
        <title>A genome reference for cultivated species of the human gut microbiota.</title>
        <authorList>
            <person name="Zou Y."/>
            <person name="Xue W."/>
            <person name="Luo G."/>
        </authorList>
    </citation>
    <scope>NUCLEOTIDE SEQUENCE [LARGE SCALE GENOMIC DNA]</scope>
    <source>
        <strain evidence="1 2">AM40-30BH</strain>
    </source>
</reference>
<evidence type="ECO:0008006" key="3">
    <source>
        <dbReference type="Google" id="ProtNLM"/>
    </source>
</evidence>
<dbReference type="Proteomes" id="UP000284379">
    <property type="component" value="Unassembled WGS sequence"/>
</dbReference>
<dbReference type="GeneID" id="69502060"/>
<dbReference type="RefSeq" id="WP_002560113.1">
    <property type="nucleotide sequence ID" value="NZ_CABJFV010000017.1"/>
</dbReference>
<name>A0A413VH51_9BACE</name>
<sequence>MKKIILNIALLVIPIFTFTSCELFGLDVQTPYDYDSEKGTYDNQITMNAWDFMNSRTDLFSSLIEAIKYSGVDPELFKQPDRTYLLLTNTALTSSNSSDRSFWNENAYPDEFNPEQLIIPTSWEELDKTVVKNMIMYHIIKKALSYYELTDLTKGVITFFPTEYDSPYGYMAVEMLKEGALSIYFNNYEDHFQLKTKPRTSNLQSPNGSYIHVMDKYMQYPTDKELVSIPIYGAK</sequence>
<evidence type="ECO:0000313" key="1">
    <source>
        <dbReference type="EMBL" id="RHB32900.1"/>
    </source>
</evidence>
<protein>
    <recommendedName>
        <fullName evidence="3">FAS1 domain-containing protein</fullName>
    </recommendedName>
</protein>
<dbReference type="InterPro" id="IPR036378">
    <property type="entry name" value="FAS1_dom_sf"/>
</dbReference>
<organism evidence="1 2">
    <name type="scientific">Bacteroides nordii</name>
    <dbReference type="NCBI Taxonomy" id="291645"/>
    <lineage>
        <taxon>Bacteria</taxon>
        <taxon>Pseudomonadati</taxon>
        <taxon>Bacteroidota</taxon>
        <taxon>Bacteroidia</taxon>
        <taxon>Bacteroidales</taxon>
        <taxon>Bacteroidaceae</taxon>
        <taxon>Bacteroides</taxon>
    </lineage>
</organism>
<dbReference type="EMBL" id="QSGO01000017">
    <property type="protein sequence ID" value="RHB32900.1"/>
    <property type="molecule type" value="Genomic_DNA"/>
</dbReference>
<dbReference type="Gene3D" id="2.30.180.10">
    <property type="entry name" value="FAS1 domain"/>
    <property type="match status" value="1"/>
</dbReference>
<comment type="caution">
    <text evidence="1">The sequence shown here is derived from an EMBL/GenBank/DDBJ whole genome shotgun (WGS) entry which is preliminary data.</text>
</comment>
<dbReference type="SUPFAM" id="SSF82153">
    <property type="entry name" value="FAS1 domain"/>
    <property type="match status" value="1"/>
</dbReference>
<evidence type="ECO:0000313" key="2">
    <source>
        <dbReference type="Proteomes" id="UP000284379"/>
    </source>
</evidence>
<accession>A0A413VH51</accession>
<gene>
    <name evidence="1" type="ORF">DW888_16400</name>
</gene>